<proteinExistence type="inferred from homology"/>
<dbReference type="PROSITE" id="PS00095">
    <property type="entry name" value="C5_MTASE_2"/>
    <property type="match status" value="1"/>
</dbReference>
<sequence length="420" mass="48675">MKMKENITIDEFDGKKFKIRFVEEEDNRKAILTHYLHNFHNGIKKHYEKNALQYLNQIVEYKNTTENTNIVSDVALQQLLFEVENVPFPTPKDYTFKFIDLFAGIGGFRLALQNLGGKCVFTSEWDEYAKKTYRANFGETPFGDITKEFTKSYIPNEFQVLCAGFPCQPFSHAGLKKGFEDTRGTLFFDVADIINRRIENNNPIDVIFLENVKGLRNHDKGNTLKVIIKTLDNLGYEANHEILNSKNFGIPQNRERIFIVAWLKEKKRKFKFPLGIDIDDNIIYDKENLNNIKQTKVGDILLKNPDSKYTISDRLYAGHLRRRKEHKEKGNGFGFSSFDKNSLYTSTISARYYKDGSEILIEQKDTNPRKLTPREAANLQGYPQNFLIPVSDNQAYKQFGNSVSVPVIQTVFNEIKRQLL</sequence>
<dbReference type="GO" id="GO:0032259">
    <property type="term" value="P:methylation"/>
    <property type="evidence" value="ECO:0007669"/>
    <property type="project" value="UniProtKB-KW"/>
</dbReference>
<evidence type="ECO:0000256" key="4">
    <source>
        <dbReference type="ARBA" id="ARBA00022691"/>
    </source>
</evidence>
<dbReference type="InterPro" id="IPR029063">
    <property type="entry name" value="SAM-dependent_MTases_sf"/>
</dbReference>
<protein>
    <recommendedName>
        <fullName evidence="1">DNA (cytosine-5-)-methyltransferase</fullName>
        <ecNumber evidence="1">2.1.1.37</ecNumber>
    </recommendedName>
</protein>
<dbReference type="InterPro" id="IPR050750">
    <property type="entry name" value="C5-MTase"/>
</dbReference>
<dbReference type="PRINTS" id="PR00105">
    <property type="entry name" value="C5METTRFRASE"/>
</dbReference>
<dbReference type="RefSeq" id="WP_127822075.1">
    <property type="nucleotide sequence ID" value="NZ_RWGX02000016.1"/>
</dbReference>
<keyword evidence="2 7" id="KW-0489">Methyltransferase</keyword>
<dbReference type="PROSITE" id="PS51679">
    <property type="entry name" value="SAM_MT_C5"/>
    <property type="match status" value="1"/>
</dbReference>
<dbReference type="NCBIfam" id="TIGR00675">
    <property type="entry name" value="dcm"/>
    <property type="match status" value="1"/>
</dbReference>
<evidence type="ECO:0000256" key="1">
    <source>
        <dbReference type="ARBA" id="ARBA00011975"/>
    </source>
</evidence>
<keyword evidence="4 7" id="KW-0949">S-adenosyl-L-methionine</keyword>
<name>A0AA94F273_9FLAO</name>
<evidence type="ECO:0000256" key="8">
    <source>
        <dbReference type="RuleBase" id="RU000416"/>
    </source>
</evidence>
<organism evidence="9">
    <name type="scientific">Flavobacterium columnare</name>
    <dbReference type="NCBI Taxonomy" id="996"/>
    <lineage>
        <taxon>Bacteria</taxon>
        <taxon>Pseudomonadati</taxon>
        <taxon>Bacteroidota</taxon>
        <taxon>Flavobacteriia</taxon>
        <taxon>Flavobacteriales</taxon>
        <taxon>Flavobacteriaceae</taxon>
        <taxon>Flavobacterium</taxon>
    </lineage>
</organism>
<gene>
    <name evidence="9" type="primary">dcm</name>
    <name evidence="9" type="ORF">EJB19_08315</name>
</gene>
<dbReference type="Gene3D" id="3.90.120.30">
    <property type="match status" value="1"/>
</dbReference>
<comment type="catalytic activity">
    <reaction evidence="6">
        <text>a 2'-deoxycytidine in DNA + S-adenosyl-L-methionine = a 5-methyl-2'-deoxycytidine in DNA + S-adenosyl-L-homocysteine + H(+)</text>
        <dbReference type="Rhea" id="RHEA:13681"/>
        <dbReference type="Rhea" id="RHEA-COMP:11369"/>
        <dbReference type="Rhea" id="RHEA-COMP:11370"/>
        <dbReference type="ChEBI" id="CHEBI:15378"/>
        <dbReference type="ChEBI" id="CHEBI:57856"/>
        <dbReference type="ChEBI" id="CHEBI:59789"/>
        <dbReference type="ChEBI" id="CHEBI:85452"/>
        <dbReference type="ChEBI" id="CHEBI:85454"/>
        <dbReference type="EC" id="2.1.1.37"/>
    </reaction>
</comment>
<comment type="similarity">
    <text evidence="7 8">Belongs to the class I-like SAM-binding methyltransferase superfamily. C5-methyltransferase family.</text>
</comment>
<dbReference type="GO" id="GO:0009307">
    <property type="term" value="P:DNA restriction-modification system"/>
    <property type="evidence" value="ECO:0007669"/>
    <property type="project" value="UniProtKB-KW"/>
</dbReference>
<evidence type="ECO:0000256" key="2">
    <source>
        <dbReference type="ARBA" id="ARBA00022603"/>
    </source>
</evidence>
<evidence type="ECO:0000256" key="5">
    <source>
        <dbReference type="ARBA" id="ARBA00022747"/>
    </source>
</evidence>
<keyword evidence="5" id="KW-0680">Restriction system</keyword>
<dbReference type="GO" id="GO:0003886">
    <property type="term" value="F:DNA (cytosine-5-)-methyltransferase activity"/>
    <property type="evidence" value="ECO:0007669"/>
    <property type="project" value="UniProtKB-EC"/>
</dbReference>
<dbReference type="PANTHER" id="PTHR46098">
    <property type="entry name" value="TRNA (CYTOSINE(38)-C(5))-METHYLTRANSFERASE"/>
    <property type="match status" value="1"/>
</dbReference>
<evidence type="ECO:0000256" key="6">
    <source>
        <dbReference type="ARBA" id="ARBA00047422"/>
    </source>
</evidence>
<evidence type="ECO:0000313" key="9">
    <source>
        <dbReference type="EMBL" id="RVU88188.1"/>
    </source>
</evidence>
<accession>A0AA94F273</accession>
<evidence type="ECO:0000256" key="3">
    <source>
        <dbReference type="ARBA" id="ARBA00022679"/>
    </source>
</evidence>
<dbReference type="InterPro" id="IPR031303">
    <property type="entry name" value="C5_meth_CS"/>
</dbReference>
<dbReference type="EC" id="2.1.1.37" evidence="1"/>
<comment type="caution">
    <text evidence="9">The sequence shown here is derived from an EMBL/GenBank/DDBJ whole genome shotgun (WGS) entry which is preliminary data.</text>
</comment>
<dbReference type="EMBL" id="RWGX01000004">
    <property type="protein sequence ID" value="RVU88188.1"/>
    <property type="molecule type" value="Genomic_DNA"/>
</dbReference>
<dbReference type="Gene3D" id="3.40.50.150">
    <property type="entry name" value="Vaccinia Virus protein VP39"/>
    <property type="match status" value="1"/>
</dbReference>
<dbReference type="CDD" id="cd00315">
    <property type="entry name" value="Cyt_C5_DNA_methylase"/>
    <property type="match status" value="1"/>
</dbReference>
<evidence type="ECO:0000256" key="7">
    <source>
        <dbReference type="PROSITE-ProRule" id="PRU01016"/>
    </source>
</evidence>
<dbReference type="AlphaFoldDB" id="A0AA94F273"/>
<keyword evidence="3 7" id="KW-0808">Transferase</keyword>
<reference evidence="9" key="1">
    <citation type="submission" date="2018-12" db="EMBL/GenBank/DDBJ databases">
        <title>Draft genome sequence of Flaovobacterium columnare BGFS27 isolated from channel catfish in Alabama.</title>
        <authorList>
            <person name="Cai W."/>
            <person name="Arias C."/>
        </authorList>
    </citation>
    <scope>NUCLEOTIDE SEQUENCE [LARGE SCALE GENOMIC DNA]</scope>
    <source>
        <strain evidence="9">BGFS27</strain>
    </source>
</reference>
<dbReference type="PANTHER" id="PTHR46098:SF1">
    <property type="entry name" value="TRNA (CYTOSINE(38)-C(5))-METHYLTRANSFERASE"/>
    <property type="match status" value="1"/>
</dbReference>
<dbReference type="InterPro" id="IPR001525">
    <property type="entry name" value="C5_MeTfrase"/>
</dbReference>
<feature type="active site" evidence="7">
    <location>
        <position position="167"/>
    </location>
</feature>
<dbReference type="Pfam" id="PF00145">
    <property type="entry name" value="DNA_methylase"/>
    <property type="match status" value="1"/>
</dbReference>
<dbReference type="SUPFAM" id="SSF53335">
    <property type="entry name" value="S-adenosyl-L-methionine-dependent methyltransferases"/>
    <property type="match status" value="1"/>
</dbReference>